<dbReference type="InterPro" id="IPR029066">
    <property type="entry name" value="PLP-binding_barrel"/>
</dbReference>
<feature type="domain" description="Alanine racemase N-terminal" evidence="6">
    <location>
        <begin position="36"/>
        <end position="248"/>
    </location>
</feature>
<evidence type="ECO:0000256" key="4">
    <source>
        <dbReference type="RuleBase" id="RU004514"/>
    </source>
</evidence>
<evidence type="ECO:0000313" key="8">
    <source>
        <dbReference type="Proteomes" id="UP000516349"/>
    </source>
</evidence>
<name>A0A7H1NQQ6_9PROT</name>
<sequence>MTRSDHGSSPPPSFSHPAGDTSPSSQAEGQTIVQALQQVRHTMAQAAQACHRNPQEIDLLAVSKFHPASAIEAAILAGQSLFGENRVQEAAEKFPPLQERFPHIELHLIGSLQTNKVMEAVKIAHTIQSLDRTKLADHIARAAETHKRLPHLLVQVNTGREPQKSGILPEQADVFIPLMQKRFGQALQGVMAIPPENQDPIPHFRLLRYIAHNHALPILSMGMSHDYQLAIAEGATMIRVGTAIFGVRQPL</sequence>
<gene>
    <name evidence="7" type="primary">yggS</name>
    <name evidence="7" type="ORF">JGUZn3_08840</name>
</gene>
<dbReference type="CDD" id="cd00635">
    <property type="entry name" value="PLPDE_III_YBL036c_like"/>
    <property type="match status" value="1"/>
</dbReference>
<dbReference type="RefSeq" id="WP_203414478.1">
    <property type="nucleotide sequence ID" value="NZ_CP060244.1"/>
</dbReference>
<dbReference type="Proteomes" id="UP000516349">
    <property type="component" value="Chromosome"/>
</dbReference>
<comment type="function">
    <text evidence="2">Pyridoxal 5'-phosphate (PLP)-binding protein, which is involved in PLP homeostasis.</text>
</comment>
<dbReference type="KEGG" id="ebla:JGUZn3_08840"/>
<dbReference type="HAMAP" id="MF_02087">
    <property type="entry name" value="PLP_homeostasis"/>
    <property type="match status" value="1"/>
</dbReference>
<dbReference type="AlphaFoldDB" id="A0A7H1NQQ6"/>
<dbReference type="Pfam" id="PF01168">
    <property type="entry name" value="Ala_racemase_N"/>
    <property type="match status" value="1"/>
</dbReference>
<evidence type="ECO:0000256" key="5">
    <source>
        <dbReference type="SAM" id="MobiDB-lite"/>
    </source>
</evidence>
<dbReference type="PANTHER" id="PTHR10146:SF14">
    <property type="entry name" value="PYRIDOXAL PHOSPHATE HOMEOSTASIS PROTEIN"/>
    <property type="match status" value="1"/>
</dbReference>
<evidence type="ECO:0000259" key="6">
    <source>
        <dbReference type="Pfam" id="PF01168"/>
    </source>
</evidence>
<dbReference type="InterPro" id="IPR001608">
    <property type="entry name" value="Ala_racemase_N"/>
</dbReference>
<evidence type="ECO:0000256" key="3">
    <source>
        <dbReference type="PIRSR" id="PIRSR004848-1"/>
    </source>
</evidence>
<keyword evidence="1 2" id="KW-0663">Pyridoxal phosphate</keyword>
<evidence type="ECO:0000256" key="2">
    <source>
        <dbReference type="HAMAP-Rule" id="MF_02087"/>
    </source>
</evidence>
<dbReference type="Gene3D" id="3.20.20.10">
    <property type="entry name" value="Alanine racemase"/>
    <property type="match status" value="1"/>
</dbReference>
<dbReference type="SUPFAM" id="SSF51419">
    <property type="entry name" value="PLP-binding barrel"/>
    <property type="match status" value="1"/>
</dbReference>
<dbReference type="NCBIfam" id="TIGR00044">
    <property type="entry name" value="YggS family pyridoxal phosphate-dependent enzyme"/>
    <property type="match status" value="1"/>
</dbReference>
<dbReference type="GO" id="GO:0030170">
    <property type="term" value="F:pyridoxal phosphate binding"/>
    <property type="evidence" value="ECO:0007669"/>
    <property type="project" value="UniProtKB-UniRule"/>
</dbReference>
<organism evidence="7 8">
    <name type="scientific">Entomobacter blattae</name>
    <dbReference type="NCBI Taxonomy" id="2762277"/>
    <lineage>
        <taxon>Bacteria</taxon>
        <taxon>Pseudomonadati</taxon>
        <taxon>Pseudomonadota</taxon>
        <taxon>Alphaproteobacteria</taxon>
        <taxon>Acetobacterales</taxon>
        <taxon>Acetobacteraceae</taxon>
        <taxon>Entomobacter</taxon>
    </lineage>
</organism>
<dbReference type="PANTHER" id="PTHR10146">
    <property type="entry name" value="PROLINE SYNTHETASE CO-TRANSCRIBED BACTERIAL HOMOLOG PROTEIN"/>
    <property type="match status" value="1"/>
</dbReference>
<dbReference type="InterPro" id="IPR011078">
    <property type="entry name" value="PyrdxlP_homeostasis"/>
</dbReference>
<proteinExistence type="inferred from homology"/>
<reference evidence="7 8" key="1">
    <citation type="submission" date="2020-08" db="EMBL/GenBank/DDBJ databases">
        <title>Complete genome sequence of Entomobacter blattae G55GP.</title>
        <authorList>
            <person name="Poehlein A."/>
            <person name="Guzman J."/>
            <person name="Daniel R."/>
            <person name="Vilcinskas A."/>
        </authorList>
    </citation>
    <scope>NUCLEOTIDE SEQUENCE [LARGE SCALE GENOMIC DNA]</scope>
    <source>
        <strain evidence="7 8">G55GP</strain>
    </source>
</reference>
<protein>
    <recommendedName>
        <fullName evidence="2">Pyridoxal phosphate homeostasis protein</fullName>
        <shortName evidence="2">PLP homeostasis protein</shortName>
    </recommendedName>
</protein>
<dbReference type="FunFam" id="3.20.20.10:FF:000018">
    <property type="entry name" value="Pyridoxal phosphate homeostasis protein"/>
    <property type="match status" value="1"/>
</dbReference>
<feature type="modified residue" description="N6-(pyridoxal phosphate)lysine" evidence="2 3">
    <location>
        <position position="64"/>
    </location>
</feature>
<dbReference type="EMBL" id="CP060244">
    <property type="protein sequence ID" value="QNT78116.1"/>
    <property type="molecule type" value="Genomic_DNA"/>
</dbReference>
<accession>A0A7H1NQQ6</accession>
<evidence type="ECO:0000313" key="7">
    <source>
        <dbReference type="EMBL" id="QNT78116.1"/>
    </source>
</evidence>
<comment type="cofactor">
    <cofactor evidence="3">
        <name>pyridoxal 5'-phosphate</name>
        <dbReference type="ChEBI" id="CHEBI:597326"/>
    </cofactor>
</comment>
<evidence type="ECO:0000256" key="1">
    <source>
        <dbReference type="ARBA" id="ARBA00022898"/>
    </source>
</evidence>
<feature type="region of interest" description="Disordered" evidence="5">
    <location>
        <begin position="1"/>
        <end position="29"/>
    </location>
</feature>
<comment type="similarity">
    <text evidence="2 4">Belongs to the pyridoxal phosphate-binding protein YggS/PROSC family.</text>
</comment>
<keyword evidence="8" id="KW-1185">Reference proteome</keyword>
<dbReference type="PIRSF" id="PIRSF004848">
    <property type="entry name" value="YBL036c_PLPDEIII"/>
    <property type="match status" value="1"/>
</dbReference>